<accession>A0ABS8S315</accession>
<proteinExistence type="predicted"/>
<feature type="non-terminal residue" evidence="1">
    <location>
        <position position="58"/>
    </location>
</feature>
<comment type="caution">
    <text evidence="1">The sequence shown here is derived from an EMBL/GenBank/DDBJ whole genome shotgun (WGS) entry which is preliminary data.</text>
</comment>
<keyword evidence="2" id="KW-1185">Reference proteome</keyword>
<reference evidence="1 2" key="1">
    <citation type="journal article" date="2021" name="BMC Genomics">
        <title>Datura genome reveals duplications of psychoactive alkaloid biosynthetic genes and high mutation rate following tissue culture.</title>
        <authorList>
            <person name="Rajewski A."/>
            <person name="Carter-House D."/>
            <person name="Stajich J."/>
            <person name="Litt A."/>
        </authorList>
    </citation>
    <scope>NUCLEOTIDE SEQUENCE [LARGE SCALE GENOMIC DNA]</scope>
    <source>
        <strain evidence="1">AR-01</strain>
    </source>
</reference>
<evidence type="ECO:0000313" key="1">
    <source>
        <dbReference type="EMBL" id="MCD7453428.1"/>
    </source>
</evidence>
<gene>
    <name evidence="1" type="ORF">HAX54_020897</name>
</gene>
<organism evidence="1 2">
    <name type="scientific">Datura stramonium</name>
    <name type="common">Jimsonweed</name>
    <name type="synonym">Common thornapple</name>
    <dbReference type="NCBI Taxonomy" id="4076"/>
    <lineage>
        <taxon>Eukaryota</taxon>
        <taxon>Viridiplantae</taxon>
        <taxon>Streptophyta</taxon>
        <taxon>Embryophyta</taxon>
        <taxon>Tracheophyta</taxon>
        <taxon>Spermatophyta</taxon>
        <taxon>Magnoliopsida</taxon>
        <taxon>eudicotyledons</taxon>
        <taxon>Gunneridae</taxon>
        <taxon>Pentapetalae</taxon>
        <taxon>asterids</taxon>
        <taxon>lamiids</taxon>
        <taxon>Solanales</taxon>
        <taxon>Solanaceae</taxon>
        <taxon>Solanoideae</taxon>
        <taxon>Datureae</taxon>
        <taxon>Datura</taxon>
    </lineage>
</organism>
<protein>
    <submittedName>
        <fullName evidence="1">Uncharacterized protein</fullName>
    </submittedName>
</protein>
<feature type="non-terminal residue" evidence="1">
    <location>
        <position position="1"/>
    </location>
</feature>
<dbReference type="EMBL" id="JACEIK010000251">
    <property type="protein sequence ID" value="MCD7453428.1"/>
    <property type="molecule type" value="Genomic_DNA"/>
</dbReference>
<sequence length="58" mass="6324">YTVTQNGPQSLDLIELTMALTTSIWGDSLWPSRPQSNGTRYGPRDLSRIGLDMALAAS</sequence>
<evidence type="ECO:0000313" key="2">
    <source>
        <dbReference type="Proteomes" id="UP000823775"/>
    </source>
</evidence>
<dbReference type="Proteomes" id="UP000823775">
    <property type="component" value="Unassembled WGS sequence"/>
</dbReference>
<name>A0ABS8S315_DATST</name>